<name>A0A1G9PT09_9BACT</name>
<dbReference type="EMBL" id="FNGS01000004">
    <property type="protein sequence ID" value="SDM01377.1"/>
    <property type="molecule type" value="Genomic_DNA"/>
</dbReference>
<dbReference type="PANTHER" id="PTHR36842:SF1">
    <property type="entry name" value="PROTEIN TOLB"/>
    <property type="match status" value="1"/>
</dbReference>
<feature type="compositionally biased region" description="Polar residues" evidence="2">
    <location>
        <begin position="588"/>
        <end position="597"/>
    </location>
</feature>
<dbReference type="SUPFAM" id="SSF82171">
    <property type="entry name" value="DPP6 N-terminal domain-like"/>
    <property type="match status" value="1"/>
</dbReference>
<feature type="signal peptide" evidence="3">
    <location>
        <begin position="1"/>
        <end position="24"/>
    </location>
</feature>
<dbReference type="InterPro" id="IPR011659">
    <property type="entry name" value="WD40"/>
</dbReference>
<sequence>MCWTTTVKVTFIGGLLFAASSGHAQVYMPTQEEFGKNRIQQERYDWQVLTTSNFEVYFHGNNRTLATYTAQLAETEFDRITEILSYTPYSRTKIFLYNSPSDLKQSNIGISLGSESEIKEENLAKSRIQIPFVANHIEFRKKLVREISSVFVYDMLYGGSLKDALQSQLLLSLPEWFITGITSYVADGWSVELDDYMRDVALNKKFKKPAQLSGEEARIYGQSIWNFIAERYGRDNISNILNLTRIIRTEQTSIASTLGISYNRFIGDWKDYYTQMATASSETFKPAAGSRLVTLPLLGNGKIQQVKLSPDRQSLAYTISDRGRFRVYVTDLQGAKKTEIFRGGDRFLTRELPFVAPMMAWQPNGTLNLLVQEDFRTVLYQYVAGGKGGMRLKARRAVKGFNQITGFDVSQDGTTLAISGDRKGQNDLFLYNINRASIQQLTNDLFDDVTPAFVGKSNAQVLFASNRLSDTLSTAPPRVLPDRFRLYLHEGNPRAQVVQKLSDVSNVSQPLAEDTGNLIFLSDDRGIRNLYTLDTASHQLQALTNFRESLISYDYLPSSKALAYVSIENGEQVIGYISRVSPVEIDNSTATNRSLRQSGGIVRNDASAKEPAKAGQGAPDRTPSRITLRPGEIDTDNYQFDLEGLKITERRTDKSGSGTKVITNSHSRTVVRKDATRMRGPSAYRDVFVVNKTDNQFLVLPYLTTQQGPQSGFGWQNTITLNDLLENNVIKGGLFITPTFRTSEMFAEYQYLARRIDFSARIDRRAFSDGSQAAGVFQKYRYTRLTLTASYPINEALRVSLSPMLTKTRNIDGAQGSSGIPNRTSNYGGLQAEVVFDNTRTNGMNLLEGTRVKLRAQQQQGLSNANESFYKISLDARNYTRIHRDLILATRFSFGHSGGKAPKQSILGGMDNWIPFSTVREQRSAENPLNPSNQDYRNVFFTDFVTPLRGFRTNKLSGESYMLFNAEVRWPLFKFLHRGPLTSNFLRNFQLIAFTDIGTAWTGSGPFSRQNSLNTEIVNPGGGSPWYAVVNNFKNPYLIGYGTGVRTLFLGYYVKGDLAWGVEDKSVQKPIFHVTLGYDF</sequence>
<dbReference type="Gene3D" id="2.120.10.30">
    <property type="entry name" value="TolB, C-terminal domain"/>
    <property type="match status" value="1"/>
</dbReference>
<evidence type="ECO:0000256" key="3">
    <source>
        <dbReference type="SAM" id="SignalP"/>
    </source>
</evidence>
<keyword evidence="3" id="KW-0732">Signal</keyword>
<evidence type="ECO:0000313" key="5">
    <source>
        <dbReference type="Proteomes" id="UP000198901"/>
    </source>
</evidence>
<keyword evidence="5" id="KW-1185">Reference proteome</keyword>
<organism evidence="4 5">
    <name type="scientific">Siphonobacter aquaeclarae</name>
    <dbReference type="NCBI Taxonomy" id="563176"/>
    <lineage>
        <taxon>Bacteria</taxon>
        <taxon>Pseudomonadati</taxon>
        <taxon>Bacteroidota</taxon>
        <taxon>Cytophagia</taxon>
        <taxon>Cytophagales</taxon>
        <taxon>Cytophagaceae</taxon>
        <taxon>Siphonobacter</taxon>
    </lineage>
</organism>
<dbReference type="OrthoDB" id="9760276at2"/>
<feature type="chain" id="PRO_5011770414" evidence="3">
    <location>
        <begin position="25"/>
        <end position="1080"/>
    </location>
</feature>
<protein>
    <submittedName>
        <fullName evidence="4">Component of the Tol biopolymer transport system</fullName>
    </submittedName>
</protein>
<feature type="region of interest" description="Disordered" evidence="2">
    <location>
        <begin position="588"/>
        <end position="630"/>
    </location>
</feature>
<comment type="similarity">
    <text evidence="1">Belongs to the TolB family.</text>
</comment>
<dbReference type="Pfam" id="PF07676">
    <property type="entry name" value="PD40"/>
    <property type="match status" value="1"/>
</dbReference>
<gene>
    <name evidence="4" type="ORF">SAMN04488090_2287</name>
</gene>
<proteinExistence type="inferred from homology"/>
<accession>A0A1G9PT09</accession>
<dbReference type="InterPro" id="IPR011042">
    <property type="entry name" value="6-blade_b-propeller_TolB-like"/>
</dbReference>
<dbReference type="Gene3D" id="2.40.160.50">
    <property type="entry name" value="membrane protein fhac: a member of the omp85/tpsb transporter family"/>
    <property type="match status" value="1"/>
</dbReference>
<dbReference type="AlphaFoldDB" id="A0A1G9PT09"/>
<dbReference type="STRING" id="563176.SAMN04488090_2287"/>
<evidence type="ECO:0000256" key="1">
    <source>
        <dbReference type="ARBA" id="ARBA00009820"/>
    </source>
</evidence>
<evidence type="ECO:0000313" key="4">
    <source>
        <dbReference type="EMBL" id="SDM01377.1"/>
    </source>
</evidence>
<dbReference type="PANTHER" id="PTHR36842">
    <property type="entry name" value="PROTEIN TOLB HOMOLOG"/>
    <property type="match status" value="1"/>
</dbReference>
<reference evidence="4 5" key="1">
    <citation type="submission" date="2016-10" db="EMBL/GenBank/DDBJ databases">
        <authorList>
            <person name="de Groot N.N."/>
        </authorList>
    </citation>
    <scope>NUCLEOTIDE SEQUENCE [LARGE SCALE GENOMIC DNA]</scope>
    <source>
        <strain evidence="4 5">DSM 21668</strain>
    </source>
</reference>
<dbReference type="RefSeq" id="WP_143011078.1">
    <property type="nucleotide sequence ID" value="NZ_FNGS01000004.1"/>
</dbReference>
<dbReference type="Proteomes" id="UP000198901">
    <property type="component" value="Unassembled WGS sequence"/>
</dbReference>
<evidence type="ECO:0000256" key="2">
    <source>
        <dbReference type="SAM" id="MobiDB-lite"/>
    </source>
</evidence>